<keyword evidence="3" id="KW-0325">Glycoprotein</keyword>
<dbReference type="RefSeq" id="WP_109334436.1">
    <property type="nucleotide sequence ID" value="NZ_CP029359.1"/>
</dbReference>
<dbReference type="GO" id="GO:0016757">
    <property type="term" value="F:glycosyltransferase activity"/>
    <property type="evidence" value="ECO:0007669"/>
    <property type="project" value="UniProtKB-KW"/>
</dbReference>
<dbReference type="AlphaFoldDB" id="A0A2S2D0W4"/>
<evidence type="ECO:0000313" key="6">
    <source>
        <dbReference type="Proteomes" id="UP000245629"/>
    </source>
</evidence>
<keyword evidence="5" id="KW-0614">Plasmid</keyword>
<name>A0A2S2D0W4_9PROT</name>
<dbReference type="OrthoDB" id="7185280at2"/>
<proteinExistence type="predicted"/>
<reference evidence="6" key="1">
    <citation type="submission" date="2018-05" db="EMBL/GenBank/DDBJ databases">
        <title>Azospirillum thermophila sp. nov., a novel isolated from hot spring.</title>
        <authorList>
            <person name="Zhao Z."/>
        </authorList>
    </citation>
    <scope>NUCLEOTIDE SEQUENCE [LARGE SCALE GENOMIC DNA]</scope>
    <source>
        <strain evidence="6">CFH 70021</strain>
        <plasmid evidence="6">unnamed4</plasmid>
    </source>
</reference>
<feature type="domain" description="Glycosyltransferase 61 catalytic" evidence="4">
    <location>
        <begin position="128"/>
        <end position="306"/>
    </location>
</feature>
<evidence type="ECO:0000256" key="3">
    <source>
        <dbReference type="ARBA" id="ARBA00023180"/>
    </source>
</evidence>
<evidence type="ECO:0000259" key="4">
    <source>
        <dbReference type="Pfam" id="PF04577"/>
    </source>
</evidence>
<dbReference type="Pfam" id="PF04577">
    <property type="entry name" value="Glyco_transf_61"/>
    <property type="match status" value="1"/>
</dbReference>
<dbReference type="Proteomes" id="UP000245629">
    <property type="component" value="Plasmid unnamed4"/>
</dbReference>
<dbReference type="KEGG" id="azz:DEW08_30180"/>
<dbReference type="PIRSF" id="PIRSF030158">
    <property type="entry name" value="UCP030158"/>
    <property type="match status" value="1"/>
</dbReference>
<evidence type="ECO:0000256" key="2">
    <source>
        <dbReference type="ARBA" id="ARBA00022679"/>
    </source>
</evidence>
<keyword evidence="6" id="KW-1185">Reference proteome</keyword>
<keyword evidence="2" id="KW-0808">Transferase</keyword>
<dbReference type="PANTHER" id="PTHR20961">
    <property type="entry name" value="GLYCOSYLTRANSFERASE"/>
    <property type="match status" value="1"/>
</dbReference>
<keyword evidence="1" id="KW-0328">Glycosyltransferase</keyword>
<evidence type="ECO:0000313" key="5">
    <source>
        <dbReference type="EMBL" id="AWK90280.1"/>
    </source>
</evidence>
<dbReference type="EMBL" id="CP029359">
    <property type="protein sequence ID" value="AWK90280.1"/>
    <property type="molecule type" value="Genomic_DNA"/>
</dbReference>
<evidence type="ECO:0000256" key="1">
    <source>
        <dbReference type="ARBA" id="ARBA00022676"/>
    </source>
</evidence>
<protein>
    <recommendedName>
        <fullName evidence="4">Glycosyltransferase 61 catalytic domain-containing protein</fullName>
    </recommendedName>
</protein>
<gene>
    <name evidence="5" type="ORF">DEW08_30180</name>
</gene>
<sequence>MPPALISLPTDSDLLVLSSPAFDARPPALRHAGLIPPPVLHSMEGTWAMGRFEERRVRILRLRDVWVAREGLVFDQDGALYRETITQHSGAEVARAQAAVLAAIATGSGPADREGPVVLCKKRGVGNYGHWMMEMLPKAHLVASHLPNLAPRFLVADVPGQIRASMASSLALLGIDPARAVVAGDEPRRFDELILVEGLTEHGVYMSPLVMDCVRALSDAVAAGRPGMPPPARRLFVSRQAAGFRRLTGEDDLLLQAQGAGWVPVEPGLLALPDQIALFSGAGEVAGVMGAAMTNIIFLPPGSRVVALTPASMPDTFFWFIATLRGLDYLEVRCAQTGPVRGVMPWDTDLILDPADAAGLFGIARTAEGQP</sequence>
<dbReference type="InterPro" id="IPR007657">
    <property type="entry name" value="Glycosyltransferase_61"/>
</dbReference>
<accession>A0A2S2D0W4</accession>
<dbReference type="InterPro" id="IPR024698">
    <property type="entry name" value="Caps_psacc_synth_Cps23fI-typ"/>
</dbReference>
<organism evidence="5 6">
    <name type="scientific">Azospirillum thermophilum</name>
    <dbReference type="NCBI Taxonomy" id="2202148"/>
    <lineage>
        <taxon>Bacteria</taxon>
        <taxon>Pseudomonadati</taxon>
        <taxon>Pseudomonadota</taxon>
        <taxon>Alphaproteobacteria</taxon>
        <taxon>Rhodospirillales</taxon>
        <taxon>Azospirillaceae</taxon>
        <taxon>Azospirillum</taxon>
    </lineage>
</organism>
<geneLocation type="plasmid" evidence="5 6">
    <name>unnamed4</name>
</geneLocation>
<dbReference type="InterPro" id="IPR049625">
    <property type="entry name" value="Glyco_transf_61_cat"/>
</dbReference>